<dbReference type="Proteomes" id="UP000595448">
    <property type="component" value="Chromosome"/>
</dbReference>
<evidence type="ECO:0000256" key="1">
    <source>
        <dbReference type="SAM" id="Phobius"/>
    </source>
</evidence>
<feature type="transmembrane region" description="Helical" evidence="1">
    <location>
        <begin position="56"/>
        <end position="78"/>
    </location>
</feature>
<keyword evidence="1" id="KW-1133">Transmembrane helix</keyword>
<evidence type="ECO:0000313" key="3">
    <source>
        <dbReference type="Proteomes" id="UP000595448"/>
    </source>
</evidence>
<dbReference type="RefSeq" id="WP_201103034.1">
    <property type="nucleotide sequence ID" value="NZ_CP067977.1"/>
</dbReference>
<reference evidence="2 3" key="1">
    <citation type="submission" date="2021-01" db="EMBL/GenBank/DDBJ databases">
        <title>Brevundimonas vitis sp. nov., an bacterium isolated from grape (Vitis vinifera).</title>
        <authorList>
            <person name="Jiang L."/>
            <person name="Lee J."/>
        </authorList>
    </citation>
    <scope>NUCLEOTIDE SEQUENCE [LARGE SCALE GENOMIC DNA]</scope>
    <source>
        <strain evidence="2 3">GRTSA-9</strain>
    </source>
</reference>
<evidence type="ECO:0000313" key="2">
    <source>
        <dbReference type="EMBL" id="QQQ18677.1"/>
    </source>
</evidence>
<dbReference type="EMBL" id="CP067977">
    <property type="protein sequence ID" value="QQQ18677.1"/>
    <property type="molecule type" value="Genomic_DNA"/>
</dbReference>
<sequence length="116" mass="12654">MLWLVLLPTEFGNSLSISVLWLILTVGGWMSLAVEIFVITPLLIAHQRYRWGWLNGWTGTALGFFLGAAPWPLMLLAFSDLDVLTVVAALDMAWKTGLVGATAAVVFRLLAVAPVE</sequence>
<organism evidence="2 3">
    <name type="scientific">Brevundimonas vitisensis</name>
    <dbReference type="NCBI Taxonomy" id="2800818"/>
    <lineage>
        <taxon>Bacteria</taxon>
        <taxon>Pseudomonadati</taxon>
        <taxon>Pseudomonadota</taxon>
        <taxon>Alphaproteobacteria</taxon>
        <taxon>Caulobacterales</taxon>
        <taxon>Caulobacteraceae</taxon>
        <taxon>Brevundimonas</taxon>
    </lineage>
</organism>
<name>A0ABX7BN60_9CAUL</name>
<keyword evidence="3" id="KW-1185">Reference proteome</keyword>
<feature type="transmembrane region" description="Helical" evidence="1">
    <location>
        <begin position="20"/>
        <end position="44"/>
    </location>
</feature>
<keyword evidence="1" id="KW-0472">Membrane</keyword>
<accession>A0ABX7BN60</accession>
<proteinExistence type="predicted"/>
<protein>
    <submittedName>
        <fullName evidence="2">Uncharacterized protein</fullName>
    </submittedName>
</protein>
<keyword evidence="1" id="KW-0812">Transmembrane</keyword>
<gene>
    <name evidence="2" type="ORF">JIP62_00530</name>
</gene>
<feature type="transmembrane region" description="Helical" evidence="1">
    <location>
        <begin position="98"/>
        <end position="115"/>
    </location>
</feature>